<dbReference type="Gene3D" id="2.70.9.20">
    <property type="entry name" value="Major capsid protein Vp54"/>
    <property type="match status" value="2"/>
</dbReference>
<evidence type="ECO:0000313" key="6">
    <source>
        <dbReference type="EMBL" id="QKF93905.1"/>
    </source>
</evidence>
<evidence type="ECO:0000259" key="4">
    <source>
        <dbReference type="Pfam" id="PF04451"/>
    </source>
</evidence>
<dbReference type="InterPro" id="IPR038519">
    <property type="entry name" value="MCP_C_sf"/>
</dbReference>
<keyword evidence="7" id="KW-1185">Reference proteome</keyword>
<evidence type="ECO:0000256" key="1">
    <source>
        <dbReference type="ARBA" id="ARBA00004328"/>
    </source>
</evidence>
<feature type="domain" description="Major capsid protein N-terminal" evidence="5">
    <location>
        <begin position="25"/>
        <end position="221"/>
    </location>
</feature>
<feature type="domain" description="Major capsid protein C-terminal" evidence="4">
    <location>
        <begin position="224"/>
        <end position="539"/>
    </location>
</feature>
<reference evidence="6 7" key="1">
    <citation type="submission" date="2020-04" db="EMBL/GenBank/DDBJ databases">
        <title>Advantages and limits of metagenomic assembly and binning of a giant virus.</title>
        <authorList>
            <person name="Schulz F."/>
            <person name="Andreani J."/>
            <person name="Francis R."/>
            <person name="Boudjemaa H."/>
            <person name="Bou Khalil J.Y."/>
            <person name="Lee J."/>
            <person name="La Scola B."/>
            <person name="Woyke T."/>
        </authorList>
    </citation>
    <scope>NUCLEOTIDE SEQUENCE [LARGE SCALE GENOMIC DNA]</scope>
    <source>
        <strain evidence="6 7">FV1/VV64</strain>
    </source>
</reference>
<dbReference type="EMBL" id="MT418680">
    <property type="protein sequence ID" value="QKF93905.1"/>
    <property type="molecule type" value="Genomic_DNA"/>
</dbReference>
<dbReference type="Pfam" id="PF16903">
    <property type="entry name" value="Capsid_N"/>
    <property type="match status" value="1"/>
</dbReference>
<accession>A0A7D3QU66</accession>
<organism evidence="6 7">
    <name type="scientific">Fadolivirus FV1/VV64</name>
    <dbReference type="NCBI Taxonomy" id="3070911"/>
    <lineage>
        <taxon>Viruses</taxon>
        <taxon>Varidnaviria</taxon>
        <taxon>Bamfordvirae</taxon>
        <taxon>Nucleocytoviricota</taxon>
        <taxon>Megaviricetes</taxon>
        <taxon>Imitervirales</taxon>
        <taxon>Mimiviridae</taxon>
        <taxon>Klosneuvirinae</taxon>
        <taxon>Fadolivirus</taxon>
        <taxon>Fadolivirus algeromassiliense</taxon>
    </lineage>
</organism>
<comment type="subcellular location">
    <subcellularLocation>
        <location evidence="1">Virion</location>
    </subcellularLocation>
</comment>
<dbReference type="InterPro" id="IPR007542">
    <property type="entry name" value="MCP_C"/>
</dbReference>
<dbReference type="GO" id="GO:0005198">
    <property type="term" value="F:structural molecule activity"/>
    <property type="evidence" value="ECO:0007669"/>
    <property type="project" value="InterPro"/>
</dbReference>
<dbReference type="Proteomes" id="UP001162001">
    <property type="component" value="Segment"/>
</dbReference>
<dbReference type="SUPFAM" id="SSF49749">
    <property type="entry name" value="Group II dsDNA viruses VP"/>
    <property type="match status" value="3"/>
</dbReference>
<name>A0A7D3QU66_9VIRU</name>
<dbReference type="GO" id="GO:0019028">
    <property type="term" value="C:viral capsid"/>
    <property type="evidence" value="ECO:0007669"/>
    <property type="project" value="UniProtKB-KW"/>
</dbReference>
<evidence type="ECO:0000256" key="2">
    <source>
        <dbReference type="ARBA" id="ARBA00022561"/>
    </source>
</evidence>
<protein>
    <submittedName>
        <fullName evidence="6">Major capsid protein</fullName>
    </submittedName>
</protein>
<keyword evidence="2" id="KW-0167">Capsid protein</keyword>
<evidence type="ECO:0000259" key="5">
    <source>
        <dbReference type="Pfam" id="PF16903"/>
    </source>
</evidence>
<proteinExistence type="predicted"/>
<dbReference type="InterPro" id="IPR016112">
    <property type="entry name" value="VP_dsDNA_II"/>
</dbReference>
<dbReference type="Gene3D" id="2.70.9.10">
    <property type="entry name" value="Adenovirus Type 2 Hexon, domain 4"/>
    <property type="match status" value="1"/>
</dbReference>
<keyword evidence="3" id="KW-0946">Virion</keyword>
<dbReference type="InterPro" id="IPR031654">
    <property type="entry name" value="Capsid_N"/>
</dbReference>
<gene>
    <name evidence="6" type="ORF">Fadolivirus_1_447</name>
</gene>
<sequence length="544" mass="62185">MGGGLMQLVAYGAQDIYLTGNPQITFFKVIYRRHTNFAIETVEHPFVGTVGFGNRLTAKITRNGDLVSKMYLRVILNSVDPQNKNFAWVRRVGHAIIREVEIDIGGTKVDRQYGTWLDVWYELARHGDHERAYANMIGDVPSMTDYNKTIKPEYILYIPLQFWFNKFIGLAIPLIALQYHETNIYVQLENVNKLIVSDGYFDINNVSLKDITILVNYIYLDTDERRRFALVGHEYLIEQIQYNGSEPAITSPTKYTLDFNHPTKELIWAIRNGNYYTSKSFLYYTNSDKWSVTDAACLIVQNSIEVGESPEASVPDSVWEQVLPNSVNSIGKLNINNKTQSNVWVNQNSLSIGSYGITNKIAGDITITFDNVTKETIIQCSNIVTTLTVRDLSFPVEQMTDTRYNKKQYDPRVNTFSNYGILIDGTGNPVEYGLLQFNGHDRFDRREGMYFNYVQSEQHHENTPKDGINCYSFALYPEEHQPSGTSNLSRIESSQLTLWYIDSTFVAGSPELNFLNDESQLWIFATNYNILRIFSGLSGLAYVS</sequence>
<evidence type="ECO:0000256" key="3">
    <source>
        <dbReference type="ARBA" id="ARBA00022844"/>
    </source>
</evidence>
<dbReference type="Pfam" id="PF04451">
    <property type="entry name" value="Capsid_NCLDV"/>
    <property type="match status" value="1"/>
</dbReference>
<evidence type="ECO:0000313" key="7">
    <source>
        <dbReference type="Proteomes" id="UP001162001"/>
    </source>
</evidence>